<evidence type="ECO:0000313" key="7">
    <source>
        <dbReference type="Proteomes" id="UP000887565"/>
    </source>
</evidence>
<feature type="region of interest" description="Disordered" evidence="6">
    <location>
        <begin position="364"/>
        <end position="387"/>
    </location>
</feature>
<dbReference type="AlphaFoldDB" id="A0A915L636"/>
<dbReference type="PANTHER" id="PTHR44040:SF1">
    <property type="entry name" value="RETINOBLASTOMA-BINDING PROTEIN 5"/>
    <property type="match status" value="1"/>
</dbReference>
<dbReference type="InterPro" id="IPR001680">
    <property type="entry name" value="WD40_rpt"/>
</dbReference>
<dbReference type="PROSITE" id="PS00678">
    <property type="entry name" value="WD_REPEATS_1"/>
    <property type="match status" value="1"/>
</dbReference>
<dbReference type="InterPro" id="IPR036322">
    <property type="entry name" value="WD40_repeat_dom_sf"/>
</dbReference>
<dbReference type="PROSITE" id="PS50082">
    <property type="entry name" value="WD_REPEATS_2"/>
    <property type="match status" value="1"/>
</dbReference>
<evidence type="ECO:0000256" key="2">
    <source>
        <dbReference type="ARBA" id="ARBA00022574"/>
    </source>
</evidence>
<keyword evidence="7" id="KW-1185">Reference proteome</keyword>
<evidence type="ECO:0000256" key="3">
    <source>
        <dbReference type="ARBA" id="ARBA00022737"/>
    </source>
</evidence>
<organism evidence="7 8">
    <name type="scientific">Romanomermis culicivorax</name>
    <name type="common">Nematode worm</name>
    <dbReference type="NCBI Taxonomy" id="13658"/>
    <lineage>
        <taxon>Eukaryota</taxon>
        <taxon>Metazoa</taxon>
        <taxon>Ecdysozoa</taxon>
        <taxon>Nematoda</taxon>
        <taxon>Enoplea</taxon>
        <taxon>Dorylaimia</taxon>
        <taxon>Mermithida</taxon>
        <taxon>Mermithoidea</taxon>
        <taxon>Mermithidae</taxon>
        <taxon>Romanomermis</taxon>
    </lineage>
</organism>
<keyword evidence="4" id="KW-0539">Nucleus</keyword>
<protein>
    <submittedName>
        <fullName evidence="8">Anaphase-promoting complex subunit 4-like WD40 domain-containing protein</fullName>
    </submittedName>
</protein>
<feature type="compositionally biased region" description="Acidic residues" evidence="6">
    <location>
        <begin position="364"/>
        <end position="373"/>
    </location>
</feature>
<dbReference type="Pfam" id="PF00400">
    <property type="entry name" value="WD40"/>
    <property type="match status" value="1"/>
</dbReference>
<reference evidence="8" key="1">
    <citation type="submission" date="2022-11" db="UniProtKB">
        <authorList>
            <consortium name="WormBaseParasite"/>
        </authorList>
    </citation>
    <scope>IDENTIFICATION</scope>
</reference>
<name>A0A915L636_ROMCU</name>
<evidence type="ECO:0000256" key="1">
    <source>
        <dbReference type="ARBA" id="ARBA00004123"/>
    </source>
</evidence>
<proteinExistence type="predicted"/>
<dbReference type="Proteomes" id="UP000887565">
    <property type="component" value="Unplaced"/>
</dbReference>
<dbReference type="PROSITE" id="PS50294">
    <property type="entry name" value="WD_REPEATS_REGION"/>
    <property type="match status" value="1"/>
</dbReference>
<dbReference type="WBParaSite" id="nRc.2.0.1.t45983-RA">
    <property type="protein sequence ID" value="nRc.2.0.1.t45983-RA"/>
    <property type="gene ID" value="nRc.2.0.1.g45983"/>
</dbReference>
<dbReference type="SUPFAM" id="SSF50978">
    <property type="entry name" value="WD40 repeat-like"/>
    <property type="match status" value="1"/>
</dbReference>
<feature type="repeat" description="WD" evidence="5">
    <location>
        <begin position="79"/>
        <end position="120"/>
    </location>
</feature>
<dbReference type="OMA" id="DYEDDIM"/>
<comment type="subcellular location">
    <subcellularLocation>
        <location evidence="1">Nucleus</location>
    </subcellularLocation>
</comment>
<feature type="compositionally biased region" description="Basic and acidic residues" evidence="6">
    <location>
        <begin position="374"/>
        <end position="387"/>
    </location>
</feature>
<sequence>YKLCCNDADRLFEDNSFAFGSNTNAFGHNYPEEADGTLDCGGLALTCRFNRWGSLLAVGGNDGRVMIIDFTTRGIVKVLAAHVQPISSLSWSRNGRRLLTSSSDNTVAVWNIVSNECIKRFRFNSLITKVQFHPRNDDMFMVCSLKNAVVSLRLSDQSSFAITCEEDSGGEQNLIASFNRRGDYLIIGNGRGKITIHDVINEFKQVGMFRLQSNHAVRSIEFSRRGGDYFLTNSNDRIIRVFDFNEVLRTSVKEIAEPVQKLQDLVNKTPWKVCCFSGDMEHICAGSARTNALYVWDINTGSLVKILHGVKGEVVSDVAWHPIRALLCSISNGSVTVWSQTHVENWSAFAPDFKELDENVEYEERESEFDLNDEDKSVELDSEKPDQDIEVDVVNIDRSSAFCSSDEESEPPDSLWYLPSAPDVEDPEEPLSAGSFVAPDQTSLNVCSDFVVSNNIVELRTTPSSRRLRKNEYPLPVNGPGGKIDFGKRMTMIKND</sequence>
<evidence type="ECO:0000256" key="4">
    <source>
        <dbReference type="ARBA" id="ARBA00023242"/>
    </source>
</evidence>
<dbReference type="GO" id="GO:0048188">
    <property type="term" value="C:Set1C/COMPASS complex"/>
    <property type="evidence" value="ECO:0007669"/>
    <property type="project" value="InterPro"/>
</dbReference>
<keyword evidence="2 5" id="KW-0853">WD repeat</keyword>
<evidence type="ECO:0000313" key="8">
    <source>
        <dbReference type="WBParaSite" id="nRc.2.0.1.t45983-RA"/>
    </source>
</evidence>
<dbReference type="InterPro" id="IPR015943">
    <property type="entry name" value="WD40/YVTN_repeat-like_dom_sf"/>
</dbReference>
<dbReference type="PANTHER" id="PTHR44040">
    <property type="entry name" value="RETINOBLASTOMA-BINDING PROTEIN 5"/>
    <property type="match status" value="1"/>
</dbReference>
<dbReference type="SMART" id="SM00320">
    <property type="entry name" value="WD40"/>
    <property type="match status" value="6"/>
</dbReference>
<evidence type="ECO:0000256" key="5">
    <source>
        <dbReference type="PROSITE-ProRule" id="PRU00221"/>
    </source>
</evidence>
<keyword evidence="3" id="KW-0677">Repeat</keyword>
<dbReference type="Gene3D" id="2.130.10.10">
    <property type="entry name" value="YVTN repeat-like/Quinoprotein amine dehydrogenase"/>
    <property type="match status" value="1"/>
</dbReference>
<accession>A0A915L636</accession>
<evidence type="ECO:0000256" key="6">
    <source>
        <dbReference type="SAM" id="MobiDB-lite"/>
    </source>
</evidence>
<dbReference type="InterPro" id="IPR019775">
    <property type="entry name" value="WD40_repeat_CS"/>
</dbReference>
<dbReference type="InterPro" id="IPR037850">
    <property type="entry name" value="RBBP5/Swd1"/>
</dbReference>